<feature type="region of interest" description="Disordered" evidence="1">
    <location>
        <begin position="752"/>
        <end position="780"/>
    </location>
</feature>
<dbReference type="InterPro" id="IPR002014">
    <property type="entry name" value="VHS_dom"/>
</dbReference>
<evidence type="ECO:0000256" key="1">
    <source>
        <dbReference type="SAM" id="MobiDB-lite"/>
    </source>
</evidence>
<feature type="region of interest" description="Disordered" evidence="1">
    <location>
        <begin position="13"/>
        <end position="40"/>
    </location>
</feature>
<dbReference type="AlphaFoldDB" id="A0A976M8G2"/>
<sequence length="888" mass="96393">MDENSYRRVMSRNLDEFGLNQGNRTTSNSTNQSTSFTSSSSNIYGNAYTQGYGTTTNRAGYGTSTSYNTSGNTYNTSSNQNYYNRSMSNDYSSDYGRKKNINLKQIKAVGLNCAKNLTNKLINLSNSVAGTSSGSTNRTYGTQNIYTSSAGNNKYSCSSREVYVINSGNNQNRPSNASASYVSNTPGASINAGGYAMASRPQTHPSQGPSSNTNVVDNRAYTLRCIADRIATTNDLIKNHRELVAVIERCLTHSDFLVEITIEKDRFGAPTLESINRFSLINKVLAEKILTYIKGRRDCCIFVVKFATWRMRTTKKPEEVILSLELIQKCMNDMGGYFLGLFTRSLMKTLRKLLFATNLKHSITSGVKKKITKFLGKSSYVHPGVSTDIRIHIFKSKIMYMVQLYYEVFLFEQGEYVVFYDGYKDMRIKGIKFPTINPEDKEQINKSYTFSSFNSPNSENVPSPVGFRVMTINLRGPMEIDVRELDQLLQNINNNNYDEQYIQEVRQKLLGTIEVLSSKSNLSDHYSQLLDKILRLNDSLLMLCNTDAAAGNLPSAQGVSTFESVRSSLSSGPSSNRYSSNVDSDPITNRMGGGAFGGTSAGVTGTMVGRANDNAGMVNRQLDNLMEFGDSSASAGKDEFDFFNPFDTQSSAIGACSNSGFPGGLGASTHASMGGHFGSGGSSVAGVSAPSSASKKDDVKENLDDIFNFISLNSAENKDSDTKDDSDDDEQLFEDEDELINNFINSPTSFSYIDEGTSPGVTSQGLGEAGDDSGMAASSVGSFGSNDANAPSVATNMGVAGSSLSDRSSILASGDPLESARSFPSEAAAVSSSKEELKSEGDVKTANGENSEKPESGPKESKEKNLSELVSELDNLEVDFGHMSVNNF</sequence>
<dbReference type="OrthoDB" id="366185at2759"/>
<feature type="compositionally biased region" description="Low complexity" evidence="1">
    <location>
        <begin position="800"/>
        <end position="814"/>
    </location>
</feature>
<name>A0A976M8G2_THEOR</name>
<evidence type="ECO:0000313" key="4">
    <source>
        <dbReference type="Proteomes" id="UP000244803"/>
    </source>
</evidence>
<dbReference type="Proteomes" id="UP000244803">
    <property type="component" value="Chromosome 2"/>
</dbReference>
<feature type="region of interest" description="Disordered" evidence="1">
    <location>
        <begin position="799"/>
        <end position="865"/>
    </location>
</feature>
<evidence type="ECO:0000313" key="3">
    <source>
        <dbReference type="EMBL" id="UKJ90675.1"/>
    </source>
</evidence>
<feature type="region of interest" description="Disordered" evidence="1">
    <location>
        <begin position="564"/>
        <end position="585"/>
    </location>
</feature>
<feature type="domain" description="VHS" evidence="2">
    <location>
        <begin position="310"/>
        <end position="434"/>
    </location>
</feature>
<organism evidence="3 4">
    <name type="scientific">Theileria orientalis</name>
    <dbReference type="NCBI Taxonomy" id="68886"/>
    <lineage>
        <taxon>Eukaryota</taxon>
        <taxon>Sar</taxon>
        <taxon>Alveolata</taxon>
        <taxon>Apicomplexa</taxon>
        <taxon>Aconoidasida</taxon>
        <taxon>Piroplasmida</taxon>
        <taxon>Theileriidae</taxon>
        <taxon>Theileria</taxon>
    </lineage>
</organism>
<dbReference type="Gene3D" id="1.25.40.90">
    <property type="match status" value="1"/>
</dbReference>
<reference evidence="3" key="1">
    <citation type="submission" date="2022-07" db="EMBL/GenBank/DDBJ databases">
        <title>Evaluation of T. orientalis genome assembly methods using nanopore sequencing and analysis of variation between genomes.</title>
        <authorList>
            <person name="Yam J."/>
            <person name="Micallef M.L."/>
            <person name="Liu M."/>
            <person name="Djordjevic S.P."/>
            <person name="Bogema D.R."/>
            <person name="Jenkins C."/>
        </authorList>
    </citation>
    <scope>NUCLEOTIDE SEQUENCE</scope>
    <source>
        <strain evidence="3">Fish Creek</strain>
    </source>
</reference>
<dbReference type="SUPFAM" id="SSF48464">
    <property type="entry name" value="ENTH/VHS domain"/>
    <property type="match status" value="1"/>
</dbReference>
<feature type="compositionally biased region" description="Basic and acidic residues" evidence="1">
    <location>
        <begin position="850"/>
        <end position="865"/>
    </location>
</feature>
<accession>A0A976M8G2</accession>
<gene>
    <name evidence="3" type="ORF">MACJ_001609</name>
</gene>
<protein>
    <recommendedName>
        <fullName evidence="2">VHS domain-containing protein</fullName>
    </recommendedName>
</protein>
<feature type="compositionally biased region" description="Low complexity" evidence="1">
    <location>
        <begin position="25"/>
        <end position="40"/>
    </location>
</feature>
<feature type="compositionally biased region" description="Basic and acidic residues" evidence="1">
    <location>
        <begin position="833"/>
        <end position="843"/>
    </location>
</feature>
<dbReference type="EMBL" id="CP056068">
    <property type="protein sequence ID" value="UKJ90675.1"/>
    <property type="molecule type" value="Genomic_DNA"/>
</dbReference>
<dbReference type="InterPro" id="IPR008942">
    <property type="entry name" value="ENTH_VHS"/>
</dbReference>
<evidence type="ECO:0000259" key="2">
    <source>
        <dbReference type="PROSITE" id="PS50179"/>
    </source>
</evidence>
<dbReference type="PROSITE" id="PS50179">
    <property type="entry name" value="VHS"/>
    <property type="match status" value="1"/>
</dbReference>
<dbReference type="GO" id="GO:0035091">
    <property type="term" value="F:phosphatidylinositol binding"/>
    <property type="evidence" value="ECO:0007669"/>
    <property type="project" value="InterPro"/>
</dbReference>
<dbReference type="GO" id="GO:0043130">
    <property type="term" value="F:ubiquitin binding"/>
    <property type="evidence" value="ECO:0007669"/>
    <property type="project" value="InterPro"/>
</dbReference>
<proteinExistence type="predicted"/>
<feature type="compositionally biased region" description="Low complexity" evidence="1">
    <location>
        <begin position="564"/>
        <end position="580"/>
    </location>
</feature>